<reference evidence="3 4" key="1">
    <citation type="journal article" date="2016" name="Nat. Commun.">
        <title>Ectomycorrhizal ecology is imprinted in the genome of the dominant symbiotic fungus Cenococcum geophilum.</title>
        <authorList>
            <consortium name="DOE Joint Genome Institute"/>
            <person name="Peter M."/>
            <person name="Kohler A."/>
            <person name="Ohm R.A."/>
            <person name="Kuo A."/>
            <person name="Krutzmann J."/>
            <person name="Morin E."/>
            <person name="Arend M."/>
            <person name="Barry K.W."/>
            <person name="Binder M."/>
            <person name="Choi C."/>
            <person name="Clum A."/>
            <person name="Copeland A."/>
            <person name="Grisel N."/>
            <person name="Haridas S."/>
            <person name="Kipfer T."/>
            <person name="LaButti K."/>
            <person name="Lindquist E."/>
            <person name="Lipzen A."/>
            <person name="Maire R."/>
            <person name="Meier B."/>
            <person name="Mihaltcheva S."/>
            <person name="Molinier V."/>
            <person name="Murat C."/>
            <person name="Poggeler S."/>
            <person name="Quandt C.A."/>
            <person name="Sperisen C."/>
            <person name="Tritt A."/>
            <person name="Tisserant E."/>
            <person name="Crous P.W."/>
            <person name="Henrissat B."/>
            <person name="Nehls U."/>
            <person name="Egli S."/>
            <person name="Spatafora J.W."/>
            <person name="Grigoriev I.V."/>
            <person name="Martin F.M."/>
        </authorList>
    </citation>
    <scope>NUCLEOTIDE SEQUENCE [LARGE SCALE GENOMIC DNA]</scope>
    <source>
        <strain evidence="3 4">CBS 207.34</strain>
    </source>
</reference>
<feature type="region of interest" description="Disordered" evidence="1">
    <location>
        <begin position="237"/>
        <end position="275"/>
    </location>
</feature>
<organism evidence="3 4">
    <name type="scientific">Glonium stellatum</name>
    <dbReference type="NCBI Taxonomy" id="574774"/>
    <lineage>
        <taxon>Eukaryota</taxon>
        <taxon>Fungi</taxon>
        <taxon>Dikarya</taxon>
        <taxon>Ascomycota</taxon>
        <taxon>Pezizomycotina</taxon>
        <taxon>Dothideomycetes</taxon>
        <taxon>Pleosporomycetidae</taxon>
        <taxon>Gloniales</taxon>
        <taxon>Gloniaceae</taxon>
        <taxon>Glonium</taxon>
    </lineage>
</organism>
<accession>A0A8E2F749</accession>
<dbReference type="AlphaFoldDB" id="A0A8E2F749"/>
<evidence type="ECO:0000313" key="4">
    <source>
        <dbReference type="Proteomes" id="UP000250140"/>
    </source>
</evidence>
<evidence type="ECO:0000256" key="2">
    <source>
        <dbReference type="SAM" id="Phobius"/>
    </source>
</evidence>
<keyword evidence="2" id="KW-1133">Transmembrane helix</keyword>
<feature type="transmembrane region" description="Helical" evidence="2">
    <location>
        <begin position="127"/>
        <end position="151"/>
    </location>
</feature>
<evidence type="ECO:0008006" key="5">
    <source>
        <dbReference type="Google" id="ProtNLM"/>
    </source>
</evidence>
<gene>
    <name evidence="3" type="ORF">AOQ84DRAFT_386729</name>
</gene>
<keyword evidence="2" id="KW-0472">Membrane</keyword>
<keyword evidence="4" id="KW-1185">Reference proteome</keyword>
<evidence type="ECO:0000256" key="1">
    <source>
        <dbReference type="SAM" id="MobiDB-lite"/>
    </source>
</evidence>
<feature type="transmembrane region" description="Helical" evidence="2">
    <location>
        <begin position="171"/>
        <end position="193"/>
    </location>
</feature>
<proteinExistence type="predicted"/>
<dbReference type="Proteomes" id="UP000250140">
    <property type="component" value="Unassembled WGS sequence"/>
</dbReference>
<feature type="transmembrane region" description="Helical" evidence="2">
    <location>
        <begin position="81"/>
        <end position="107"/>
    </location>
</feature>
<evidence type="ECO:0000313" key="3">
    <source>
        <dbReference type="EMBL" id="OCL11565.1"/>
    </source>
</evidence>
<protein>
    <recommendedName>
        <fullName evidence="5">Transmembrane protein</fullName>
    </recommendedName>
</protein>
<keyword evidence="2" id="KW-0812">Transmembrane</keyword>
<dbReference type="EMBL" id="KV749028">
    <property type="protein sequence ID" value="OCL11565.1"/>
    <property type="molecule type" value="Genomic_DNA"/>
</dbReference>
<feature type="transmembrane region" description="Helical" evidence="2">
    <location>
        <begin position="27"/>
        <end position="48"/>
    </location>
</feature>
<sequence>MKDIERFCSTLDYSSHADPVDAIWAQVYPWFGVWLCSLSTVFFASDFIHHAILRAIEQKFNSYSALRYSSSSRPTTSANNVIAFILASLGLVANSFWFVQAVANYLIKFYCVADPHWEDSTDLWANIGIFLASPLLIAIVAWLKTVVNLFLAHWNRHLSDVHWHPFLGLHLILWALMLPLAIVILVPFSLVMLCMGRSLNDVKGKMRDALQWIDINIRRDQVQTFPSSIQHERNIAERFSSSDEEQPLLTPSESHVPRYDGSVSEPSPYAAKRRA</sequence>
<name>A0A8E2F749_9PEZI</name>